<gene>
    <name evidence="5" type="ORF">GCM10009754_27320</name>
</gene>
<dbReference type="SMART" id="SM00345">
    <property type="entry name" value="HTH_GNTR"/>
    <property type="match status" value="1"/>
</dbReference>
<dbReference type="Gene3D" id="3.40.1410.10">
    <property type="entry name" value="Chorismate lyase-like"/>
    <property type="match status" value="1"/>
</dbReference>
<sequence length="240" mass="26587">MSAPLYLRIRAQFEERIRSGDLPPGARLPTEAELREQHGVSRATAQRVLHELAQAGLVVRHRRRGTFVAEGVRQENLLRLINPRLRGPEIPGRHAVHSAAVVPAAESEVDLPGIDGGTPVTQLVRLKFDADENPLALEITAVPFALAPHLLDEDLAELTMMVYFGRTGVPIARSRMYLDAILLEPHQAELLGMDTTTPLVRQRRYTWLTNGELAESGAYLMRPGAMEFFVEHSVLAEGDP</sequence>
<dbReference type="RefSeq" id="WP_344417483.1">
    <property type="nucleotide sequence ID" value="NZ_BAAANN010000009.1"/>
</dbReference>
<dbReference type="PROSITE" id="PS50949">
    <property type="entry name" value="HTH_GNTR"/>
    <property type="match status" value="1"/>
</dbReference>
<protein>
    <submittedName>
        <fullName evidence="5">GntR family transcriptional regulator</fullName>
    </submittedName>
</protein>
<accession>A0ABN2QRL0</accession>
<keyword evidence="6" id="KW-1185">Reference proteome</keyword>
<dbReference type="InterPro" id="IPR036388">
    <property type="entry name" value="WH-like_DNA-bd_sf"/>
</dbReference>
<evidence type="ECO:0000259" key="4">
    <source>
        <dbReference type="PROSITE" id="PS50949"/>
    </source>
</evidence>
<dbReference type="SUPFAM" id="SSF46785">
    <property type="entry name" value="Winged helix' DNA-binding domain"/>
    <property type="match status" value="1"/>
</dbReference>
<dbReference type="CDD" id="cd07377">
    <property type="entry name" value="WHTH_GntR"/>
    <property type="match status" value="1"/>
</dbReference>
<reference evidence="5 6" key="1">
    <citation type="journal article" date="2019" name="Int. J. Syst. Evol. Microbiol.">
        <title>The Global Catalogue of Microorganisms (GCM) 10K type strain sequencing project: providing services to taxonomists for standard genome sequencing and annotation.</title>
        <authorList>
            <consortium name="The Broad Institute Genomics Platform"/>
            <consortium name="The Broad Institute Genome Sequencing Center for Infectious Disease"/>
            <person name="Wu L."/>
            <person name="Ma J."/>
        </authorList>
    </citation>
    <scope>NUCLEOTIDE SEQUENCE [LARGE SCALE GENOMIC DNA]</scope>
    <source>
        <strain evidence="5 6">JCM 14545</strain>
    </source>
</reference>
<evidence type="ECO:0000313" key="5">
    <source>
        <dbReference type="EMBL" id="GAA1956033.1"/>
    </source>
</evidence>
<dbReference type="PRINTS" id="PR00035">
    <property type="entry name" value="HTHGNTR"/>
</dbReference>
<keyword evidence="1" id="KW-0805">Transcription regulation</keyword>
<keyword evidence="2" id="KW-0238">DNA-binding</keyword>
<dbReference type="Pfam" id="PF00392">
    <property type="entry name" value="GntR"/>
    <property type="match status" value="1"/>
</dbReference>
<name>A0ABN2QRL0_9PSEU</name>
<evidence type="ECO:0000256" key="3">
    <source>
        <dbReference type="ARBA" id="ARBA00023163"/>
    </source>
</evidence>
<dbReference type="Pfam" id="PF07702">
    <property type="entry name" value="UTRA"/>
    <property type="match status" value="1"/>
</dbReference>
<keyword evidence="3" id="KW-0804">Transcription</keyword>
<dbReference type="EMBL" id="BAAANN010000009">
    <property type="protein sequence ID" value="GAA1956033.1"/>
    <property type="molecule type" value="Genomic_DNA"/>
</dbReference>
<dbReference type="SMART" id="SM00866">
    <property type="entry name" value="UTRA"/>
    <property type="match status" value="1"/>
</dbReference>
<dbReference type="PANTHER" id="PTHR44846">
    <property type="entry name" value="MANNOSYL-D-GLYCERATE TRANSPORT/METABOLISM SYSTEM REPRESSOR MNGR-RELATED"/>
    <property type="match status" value="1"/>
</dbReference>
<dbReference type="InterPro" id="IPR028978">
    <property type="entry name" value="Chorismate_lyase_/UTRA_dom_sf"/>
</dbReference>
<dbReference type="PANTHER" id="PTHR44846:SF1">
    <property type="entry name" value="MANNOSYL-D-GLYCERATE TRANSPORT_METABOLISM SYSTEM REPRESSOR MNGR-RELATED"/>
    <property type="match status" value="1"/>
</dbReference>
<evidence type="ECO:0000256" key="1">
    <source>
        <dbReference type="ARBA" id="ARBA00023015"/>
    </source>
</evidence>
<evidence type="ECO:0000313" key="6">
    <source>
        <dbReference type="Proteomes" id="UP001501116"/>
    </source>
</evidence>
<dbReference type="Proteomes" id="UP001501116">
    <property type="component" value="Unassembled WGS sequence"/>
</dbReference>
<feature type="domain" description="HTH gntR-type" evidence="4">
    <location>
        <begin position="3"/>
        <end position="71"/>
    </location>
</feature>
<comment type="caution">
    <text evidence="5">The sequence shown here is derived from an EMBL/GenBank/DDBJ whole genome shotgun (WGS) entry which is preliminary data.</text>
</comment>
<dbReference type="InterPro" id="IPR036390">
    <property type="entry name" value="WH_DNA-bd_sf"/>
</dbReference>
<dbReference type="InterPro" id="IPR050679">
    <property type="entry name" value="Bact_HTH_transcr_reg"/>
</dbReference>
<dbReference type="Gene3D" id="1.10.10.10">
    <property type="entry name" value="Winged helix-like DNA-binding domain superfamily/Winged helix DNA-binding domain"/>
    <property type="match status" value="1"/>
</dbReference>
<dbReference type="InterPro" id="IPR000524">
    <property type="entry name" value="Tscrpt_reg_HTH_GntR"/>
</dbReference>
<dbReference type="SUPFAM" id="SSF64288">
    <property type="entry name" value="Chorismate lyase-like"/>
    <property type="match status" value="1"/>
</dbReference>
<evidence type="ECO:0000256" key="2">
    <source>
        <dbReference type="ARBA" id="ARBA00023125"/>
    </source>
</evidence>
<dbReference type="InterPro" id="IPR011663">
    <property type="entry name" value="UTRA"/>
</dbReference>
<proteinExistence type="predicted"/>
<organism evidence="5 6">
    <name type="scientific">Amycolatopsis minnesotensis</name>
    <dbReference type="NCBI Taxonomy" id="337894"/>
    <lineage>
        <taxon>Bacteria</taxon>
        <taxon>Bacillati</taxon>
        <taxon>Actinomycetota</taxon>
        <taxon>Actinomycetes</taxon>
        <taxon>Pseudonocardiales</taxon>
        <taxon>Pseudonocardiaceae</taxon>
        <taxon>Amycolatopsis</taxon>
    </lineage>
</organism>